<dbReference type="InterPro" id="IPR021400">
    <property type="entry name" value="DUF3039"/>
</dbReference>
<evidence type="ECO:0008006" key="4">
    <source>
        <dbReference type="Google" id="ProtNLM"/>
    </source>
</evidence>
<evidence type="ECO:0000313" key="3">
    <source>
        <dbReference type="Proteomes" id="UP000182744"/>
    </source>
</evidence>
<evidence type="ECO:0000313" key="2">
    <source>
        <dbReference type="EMBL" id="SDE47739.1"/>
    </source>
</evidence>
<dbReference type="AlphaFoldDB" id="A0A1G7D898"/>
<accession>A0A1G7D898</accession>
<keyword evidence="3" id="KW-1185">Reference proteome</keyword>
<protein>
    <recommendedName>
        <fullName evidence="4">DUF3039 domain-containing protein</fullName>
    </recommendedName>
</protein>
<proteinExistence type="predicted"/>
<sequence>MRGLRERGPSLYLAGPLALRPWLCLAAPVRCGCDFGTVLVRRCCAGAVSAPVQGAVEFLTGAGLALPETTTRIRAMIDSSCAYFVSGSAPAATSYAAPVASAAPAALAAPAASAASAAPAALAAPAASAASAAPAVSPAATGTAAPVSAALATAKATASQPEPPAGPGQPEGPNPEGSQSVGILERTEEQLSDGDDERFAHYVRKDRQLESAFTGKPVVALCGKVWVPTRNPDNFPICPMCKEIHEQMGNQGSAWPFGPDVPGSGQ</sequence>
<dbReference type="Pfam" id="PF11238">
    <property type="entry name" value="DUF3039"/>
    <property type="match status" value="1"/>
</dbReference>
<organism evidence="2 3">
    <name type="scientific">Actinobaculum suis</name>
    <dbReference type="NCBI Taxonomy" id="1657"/>
    <lineage>
        <taxon>Bacteria</taxon>
        <taxon>Bacillati</taxon>
        <taxon>Actinomycetota</taxon>
        <taxon>Actinomycetes</taxon>
        <taxon>Actinomycetales</taxon>
        <taxon>Actinomycetaceae</taxon>
        <taxon>Actinobaculum</taxon>
    </lineage>
</organism>
<gene>
    <name evidence="2" type="ORF">SAMN05421878_11031</name>
</gene>
<name>A0A1G7D898_9ACTO</name>
<feature type="compositionally biased region" description="Pro residues" evidence="1">
    <location>
        <begin position="161"/>
        <end position="173"/>
    </location>
</feature>
<dbReference type="Proteomes" id="UP000182744">
    <property type="component" value="Unassembled WGS sequence"/>
</dbReference>
<reference evidence="3" key="1">
    <citation type="submission" date="2016-10" db="EMBL/GenBank/DDBJ databases">
        <authorList>
            <person name="Varghese N."/>
        </authorList>
    </citation>
    <scope>NUCLEOTIDE SEQUENCE [LARGE SCALE GENOMIC DNA]</scope>
    <source>
        <strain evidence="3">DSM 20639</strain>
    </source>
</reference>
<dbReference type="EMBL" id="FNAU01000010">
    <property type="protein sequence ID" value="SDE47739.1"/>
    <property type="molecule type" value="Genomic_DNA"/>
</dbReference>
<evidence type="ECO:0000256" key="1">
    <source>
        <dbReference type="SAM" id="MobiDB-lite"/>
    </source>
</evidence>
<feature type="region of interest" description="Disordered" evidence="1">
    <location>
        <begin position="152"/>
        <end position="180"/>
    </location>
</feature>